<accession>A0ABU7IQI5</accession>
<name>A0ABU7IQI5_9FLAO</name>
<keyword evidence="2" id="KW-1185">Reference proteome</keyword>
<organism evidence="1 2">
    <name type="scientific">Maribacter cobaltidurans</name>
    <dbReference type="NCBI Taxonomy" id="1178778"/>
    <lineage>
        <taxon>Bacteria</taxon>
        <taxon>Pseudomonadati</taxon>
        <taxon>Bacteroidota</taxon>
        <taxon>Flavobacteriia</taxon>
        <taxon>Flavobacteriales</taxon>
        <taxon>Flavobacteriaceae</taxon>
        <taxon>Maribacter</taxon>
    </lineage>
</organism>
<dbReference type="Proteomes" id="UP001356308">
    <property type="component" value="Unassembled WGS sequence"/>
</dbReference>
<dbReference type="PROSITE" id="PS51257">
    <property type="entry name" value="PROKAR_LIPOPROTEIN"/>
    <property type="match status" value="1"/>
</dbReference>
<sequence length="322" mass="35670">MNIPFKSTKFTFLIFLSSFVLILFVSCRGDKKKEKIEEMIVEQEVDSVIDIVTESMEFQSPDTIPSGWVTWKYHNESSQPHFILIDDPIDSITVEDFENELLPPFGEGITLLYEGKNEEAFAAFGKIPEWYAGTVWPGGVGLISGGHTAQTTMKLDPGYYIIECYVKMPGGMFHTNMGMYKVLVVSNGVSPLSEPSADINVLVSGETGVSFEPPKNAGTYTFSVHYLDQKKHEHFQGHDVNLVKIADGADTKKLETWMSWLNLDGLIDPVPEGFTFLGGVNDMPAGKTGYFTATLEPGGYALISEVPNAASKNMFKTFEIVE</sequence>
<evidence type="ECO:0000313" key="2">
    <source>
        <dbReference type="Proteomes" id="UP001356308"/>
    </source>
</evidence>
<comment type="caution">
    <text evidence="1">The sequence shown here is derived from an EMBL/GenBank/DDBJ whole genome shotgun (WGS) entry which is preliminary data.</text>
</comment>
<proteinExistence type="predicted"/>
<dbReference type="RefSeq" id="WP_272650046.1">
    <property type="nucleotide sequence ID" value="NZ_JAZDDG010000002.1"/>
</dbReference>
<evidence type="ECO:0008006" key="3">
    <source>
        <dbReference type="Google" id="ProtNLM"/>
    </source>
</evidence>
<protein>
    <recommendedName>
        <fullName evidence="3">DUF4382 domain-containing protein</fullName>
    </recommendedName>
</protein>
<reference evidence="1 2" key="1">
    <citation type="submission" date="2024-01" db="EMBL/GenBank/DDBJ databases">
        <title>Maribacter spp. originated from different algae showed divergent polysaccharides utilization ability.</title>
        <authorList>
            <person name="Wang H."/>
            <person name="Wu Y."/>
        </authorList>
    </citation>
    <scope>NUCLEOTIDE SEQUENCE [LARGE SCALE GENOMIC DNA]</scope>
    <source>
        <strain evidence="1 2">PR1</strain>
    </source>
</reference>
<evidence type="ECO:0000313" key="1">
    <source>
        <dbReference type="EMBL" id="MEE1975218.1"/>
    </source>
</evidence>
<dbReference type="EMBL" id="JAZDDG010000002">
    <property type="protein sequence ID" value="MEE1975218.1"/>
    <property type="molecule type" value="Genomic_DNA"/>
</dbReference>
<gene>
    <name evidence="1" type="ORF">V1I91_04015</name>
</gene>